<protein>
    <submittedName>
        <fullName evidence="1">Uncharacterized protein</fullName>
    </submittedName>
</protein>
<name>A0A2W5THA5_CERSP</name>
<sequence length="326" mass="35369">MDGFDQFLDIPITGTGYTLAGLMNVSGYTLTGEVKLDEGRVATTRALLLGDGGSKAGSVKRTFTTQDQMAVIGFAYRAEASRDNVVAITSLGTLGWNKDTAKMTFAGGQGSATILLDLWYYYEIVVDKANQLVQVWINNTKDIEVALPSTAQFLTNFECLWSSAANDKKYLDDLYFLDGSAGQYTERVGPMAIQARLPTEDIDKEWSPSTGSVHWDLVNNQPPKDTEFVQSNVSGAMDTFRSNQTVPTDGQVIAVGITVMNRKSDIDARQLGMVVGGKGQTQKEVIDTDLLTTPKYSYAVFETAPDGSTWTATSVTNTPFGVAVRP</sequence>
<organism evidence="1 2">
    <name type="scientific">Cereibacter sphaeroides</name>
    <name type="common">Rhodobacter sphaeroides</name>
    <dbReference type="NCBI Taxonomy" id="1063"/>
    <lineage>
        <taxon>Bacteria</taxon>
        <taxon>Pseudomonadati</taxon>
        <taxon>Pseudomonadota</taxon>
        <taxon>Alphaproteobacteria</taxon>
        <taxon>Rhodobacterales</taxon>
        <taxon>Paracoccaceae</taxon>
        <taxon>Cereibacter</taxon>
    </lineage>
</organism>
<accession>A0A2W5THA5</accession>
<reference evidence="1 2" key="1">
    <citation type="submission" date="2017-08" db="EMBL/GenBank/DDBJ databases">
        <title>Infants hospitalized years apart are colonized by the same room-sourced microbial strains.</title>
        <authorList>
            <person name="Brooks B."/>
            <person name="Olm M.R."/>
            <person name="Firek B.A."/>
            <person name="Baker R."/>
            <person name="Thomas B.C."/>
            <person name="Morowitz M.J."/>
            <person name="Banfield J.F."/>
        </authorList>
    </citation>
    <scope>NUCLEOTIDE SEQUENCE [LARGE SCALE GENOMIC DNA]</scope>
    <source>
        <strain evidence="1">S2_003_000_R2_11</strain>
    </source>
</reference>
<comment type="caution">
    <text evidence="1">The sequence shown here is derived from an EMBL/GenBank/DDBJ whole genome shotgun (WGS) entry which is preliminary data.</text>
</comment>
<dbReference type="AlphaFoldDB" id="A0A2W5THA5"/>
<gene>
    <name evidence="1" type="ORF">DI533_20520</name>
</gene>
<dbReference type="Proteomes" id="UP000248975">
    <property type="component" value="Unassembled WGS sequence"/>
</dbReference>
<proteinExistence type="predicted"/>
<dbReference type="EMBL" id="QFQS01000010">
    <property type="protein sequence ID" value="PZQ95047.1"/>
    <property type="molecule type" value="Genomic_DNA"/>
</dbReference>
<evidence type="ECO:0000313" key="1">
    <source>
        <dbReference type="EMBL" id="PZQ95047.1"/>
    </source>
</evidence>
<evidence type="ECO:0000313" key="2">
    <source>
        <dbReference type="Proteomes" id="UP000248975"/>
    </source>
</evidence>